<dbReference type="EMBL" id="JAAAUQ010001099">
    <property type="protein sequence ID" value="KAF9142901.1"/>
    <property type="molecule type" value="Genomic_DNA"/>
</dbReference>
<evidence type="ECO:0000313" key="2">
    <source>
        <dbReference type="EMBL" id="KAF9142901.1"/>
    </source>
</evidence>
<protein>
    <submittedName>
        <fullName evidence="2">Uncharacterized protein</fullName>
    </submittedName>
</protein>
<feature type="compositionally biased region" description="Polar residues" evidence="1">
    <location>
        <begin position="267"/>
        <end position="276"/>
    </location>
</feature>
<comment type="caution">
    <text evidence="2">The sequence shown here is derived from an EMBL/GenBank/DDBJ whole genome shotgun (WGS) entry which is preliminary data.</text>
</comment>
<dbReference type="InterPro" id="IPR006813">
    <property type="entry name" value="Glyco_trans_17"/>
</dbReference>
<dbReference type="OrthoDB" id="6474464at2759"/>
<reference evidence="2" key="1">
    <citation type="journal article" date="2020" name="Fungal Divers.">
        <title>Resolving the Mortierellaceae phylogeny through synthesis of multi-gene phylogenetics and phylogenomics.</title>
        <authorList>
            <person name="Vandepol N."/>
            <person name="Liber J."/>
            <person name="Desiro A."/>
            <person name="Na H."/>
            <person name="Kennedy M."/>
            <person name="Barry K."/>
            <person name="Grigoriev I.V."/>
            <person name="Miller A.N."/>
            <person name="O'Donnell K."/>
            <person name="Stajich J.E."/>
            <person name="Bonito G."/>
        </authorList>
    </citation>
    <scope>NUCLEOTIDE SEQUENCE</scope>
    <source>
        <strain evidence="2">NRRL 6426</strain>
    </source>
</reference>
<dbReference type="Proteomes" id="UP000748756">
    <property type="component" value="Unassembled WGS sequence"/>
</dbReference>
<dbReference type="GO" id="GO:0006044">
    <property type="term" value="P:N-acetylglucosamine metabolic process"/>
    <property type="evidence" value="ECO:0007669"/>
    <property type="project" value="TreeGrafter"/>
</dbReference>
<keyword evidence="3" id="KW-1185">Reference proteome</keyword>
<dbReference type="PANTHER" id="PTHR12224">
    <property type="entry name" value="BETA-1,4-MANNOSYL-GLYCOPROTEIN BETA-1,4-N-ACETYLGLUCOSAMINYL-TRANSFERASE"/>
    <property type="match status" value="1"/>
</dbReference>
<dbReference type="GO" id="GO:0016020">
    <property type="term" value="C:membrane"/>
    <property type="evidence" value="ECO:0007669"/>
    <property type="project" value="InterPro"/>
</dbReference>
<dbReference type="PANTHER" id="PTHR12224:SF0">
    <property type="entry name" value="BETA-1,4-MANNOSYL-GLYCOPROTEIN 4-BETA-N-ACETYLGLUCOSAMINYLTRANSFERASE"/>
    <property type="match status" value="1"/>
</dbReference>
<organism evidence="2 3">
    <name type="scientific">Linnemannia schmuckeri</name>
    <dbReference type="NCBI Taxonomy" id="64567"/>
    <lineage>
        <taxon>Eukaryota</taxon>
        <taxon>Fungi</taxon>
        <taxon>Fungi incertae sedis</taxon>
        <taxon>Mucoromycota</taxon>
        <taxon>Mortierellomycotina</taxon>
        <taxon>Mortierellomycetes</taxon>
        <taxon>Mortierellales</taxon>
        <taxon>Mortierellaceae</taxon>
        <taxon>Linnemannia</taxon>
    </lineage>
</organism>
<evidence type="ECO:0000313" key="3">
    <source>
        <dbReference type="Proteomes" id="UP000748756"/>
    </source>
</evidence>
<name>A0A9P5RQV2_9FUNG</name>
<feature type="non-terminal residue" evidence="2">
    <location>
        <position position="1"/>
    </location>
</feature>
<proteinExistence type="predicted"/>
<dbReference type="Pfam" id="PF04724">
    <property type="entry name" value="Glyco_transf_17"/>
    <property type="match status" value="1"/>
</dbReference>
<feature type="region of interest" description="Disordered" evidence="1">
    <location>
        <begin position="236"/>
        <end position="289"/>
    </location>
</feature>
<dbReference type="AlphaFoldDB" id="A0A9P5RQV2"/>
<accession>A0A9P5RQV2</accession>
<dbReference type="GO" id="GO:0003830">
    <property type="term" value="F:beta-1,4-mannosylglycoprotein 4-beta-N-acetylglucosaminyltransferase activity"/>
    <property type="evidence" value="ECO:0007669"/>
    <property type="project" value="InterPro"/>
</dbReference>
<evidence type="ECO:0000256" key="1">
    <source>
        <dbReference type="SAM" id="MobiDB-lite"/>
    </source>
</evidence>
<sequence length="321" mass="36954">MAQADIRPPTRQTPPRPHLSYSILPHHQALSPRQVYTTHQLANAFLFLHLLLVHLLLVHSHLPVHTNSSIEKFFVITDPYPTFTDNPETLPSDGQRPSRARIIDVVPVNDELDMLEVRMEELDSVVDLFVIVESEFTFMLKPTPLYFRRNKDRFKKVVHKTLALFVHEMSWESRDRTLHEKLHDITWASEAHEHSLGMWVALKESGATTEDRITYSDLDKILRKDVIAALHGVDSDREGDRSYRSGPEQSLKVLSQPQLPAPLSPPTQEQQQQEVISSPEHPAKKSSTATEMFENFKDKDLAYYENWVRAANCTVTEIKMH</sequence>
<gene>
    <name evidence="2" type="ORF">BG015_000601</name>
</gene>